<dbReference type="SUPFAM" id="SSF140990">
    <property type="entry name" value="FtsH protease domain-like"/>
    <property type="match status" value="1"/>
</dbReference>
<protein>
    <submittedName>
        <fullName evidence="1">Uncharacterized protein</fullName>
    </submittedName>
</protein>
<evidence type="ECO:0000313" key="1">
    <source>
        <dbReference type="EMBL" id="CAH2041958.1"/>
    </source>
</evidence>
<proteinExistence type="predicted"/>
<dbReference type="GO" id="GO:0006508">
    <property type="term" value="P:proteolysis"/>
    <property type="evidence" value="ECO:0007669"/>
    <property type="project" value="InterPro"/>
</dbReference>
<keyword evidence="2" id="KW-1185">Reference proteome</keyword>
<dbReference type="Proteomes" id="UP000836841">
    <property type="component" value="Unassembled WGS sequence"/>
</dbReference>
<name>A0AAU9RG75_THLAR</name>
<sequence>MFKIEKASKEERITWREYAGSVICSLHEYQCKARLTALTKRLGLVDPPDNPDNKLIKYKWDDPHVVPADMTPEVAELFTRELTRYIEETEELAIKGLKDNRLILDMIAKELLERSRITGLEKNILAGVPRRKHKLCLEVEERMKGLSPIMFEDFVKPFQISIEAGMIGKQALPTSIQRF</sequence>
<dbReference type="Gene3D" id="1.20.58.760">
    <property type="entry name" value="Peptidase M41"/>
    <property type="match status" value="1"/>
</dbReference>
<dbReference type="InterPro" id="IPR037219">
    <property type="entry name" value="Peptidase_M41-like"/>
</dbReference>
<evidence type="ECO:0000313" key="2">
    <source>
        <dbReference type="Proteomes" id="UP000836841"/>
    </source>
</evidence>
<reference evidence="1 2" key="1">
    <citation type="submission" date="2022-03" db="EMBL/GenBank/DDBJ databases">
        <authorList>
            <person name="Nunn A."/>
            <person name="Chopra R."/>
            <person name="Nunn A."/>
            <person name="Contreras Garrido A."/>
        </authorList>
    </citation>
    <scope>NUCLEOTIDE SEQUENCE [LARGE SCALE GENOMIC DNA]</scope>
</reference>
<dbReference type="GO" id="GO:0005524">
    <property type="term" value="F:ATP binding"/>
    <property type="evidence" value="ECO:0007669"/>
    <property type="project" value="InterPro"/>
</dbReference>
<comment type="caution">
    <text evidence="1">The sequence shown here is derived from an EMBL/GenBank/DDBJ whole genome shotgun (WGS) entry which is preliminary data.</text>
</comment>
<dbReference type="GO" id="GO:0004176">
    <property type="term" value="F:ATP-dependent peptidase activity"/>
    <property type="evidence" value="ECO:0007669"/>
    <property type="project" value="InterPro"/>
</dbReference>
<organism evidence="1 2">
    <name type="scientific">Thlaspi arvense</name>
    <name type="common">Field penny-cress</name>
    <dbReference type="NCBI Taxonomy" id="13288"/>
    <lineage>
        <taxon>Eukaryota</taxon>
        <taxon>Viridiplantae</taxon>
        <taxon>Streptophyta</taxon>
        <taxon>Embryophyta</taxon>
        <taxon>Tracheophyta</taxon>
        <taxon>Spermatophyta</taxon>
        <taxon>Magnoliopsida</taxon>
        <taxon>eudicotyledons</taxon>
        <taxon>Gunneridae</taxon>
        <taxon>Pentapetalae</taxon>
        <taxon>rosids</taxon>
        <taxon>malvids</taxon>
        <taxon>Brassicales</taxon>
        <taxon>Brassicaceae</taxon>
        <taxon>Thlaspideae</taxon>
        <taxon>Thlaspi</taxon>
    </lineage>
</organism>
<gene>
    <name evidence="1" type="ORF">TAV2_LOCUS4611</name>
</gene>
<dbReference type="AlphaFoldDB" id="A0AAU9RG75"/>
<dbReference type="EMBL" id="CAJVSB020000148">
    <property type="protein sequence ID" value="CAH2041958.1"/>
    <property type="molecule type" value="Genomic_DNA"/>
</dbReference>
<dbReference type="GO" id="GO:0004222">
    <property type="term" value="F:metalloendopeptidase activity"/>
    <property type="evidence" value="ECO:0007669"/>
    <property type="project" value="InterPro"/>
</dbReference>
<accession>A0AAU9RG75</accession>